<dbReference type="Gene3D" id="2.40.110.10">
    <property type="entry name" value="Butyryl-CoA Dehydrogenase, subunit A, domain 2"/>
    <property type="match status" value="1"/>
</dbReference>
<reference evidence="4 6" key="2">
    <citation type="journal article" date="2013" name="Nature">
        <title>Insights into bilaterian evolution from three spiralian genomes.</title>
        <authorList>
            <person name="Simakov O."/>
            <person name="Marletaz F."/>
            <person name="Cho S.J."/>
            <person name="Edsinger-Gonzales E."/>
            <person name="Havlak P."/>
            <person name="Hellsten U."/>
            <person name="Kuo D.H."/>
            <person name="Larsson T."/>
            <person name="Lv J."/>
            <person name="Arendt D."/>
            <person name="Savage R."/>
            <person name="Osoegawa K."/>
            <person name="de Jong P."/>
            <person name="Grimwood J."/>
            <person name="Chapman J.A."/>
            <person name="Shapiro H."/>
            <person name="Aerts A."/>
            <person name="Otillar R.P."/>
            <person name="Terry A.Y."/>
            <person name="Boore J.L."/>
            <person name="Grigoriev I.V."/>
            <person name="Lindberg D.R."/>
            <person name="Seaver E.C."/>
            <person name="Weisblat D.A."/>
            <person name="Putnam N.H."/>
            <person name="Rokhsar D.S."/>
        </authorList>
    </citation>
    <scope>NUCLEOTIDE SEQUENCE</scope>
    <source>
        <strain evidence="4 6">I ESC-2004</strain>
    </source>
</reference>
<organism evidence="4">
    <name type="scientific">Capitella teleta</name>
    <name type="common">Polychaete worm</name>
    <dbReference type="NCBI Taxonomy" id="283909"/>
    <lineage>
        <taxon>Eukaryota</taxon>
        <taxon>Metazoa</taxon>
        <taxon>Spiralia</taxon>
        <taxon>Lophotrochozoa</taxon>
        <taxon>Annelida</taxon>
        <taxon>Polychaeta</taxon>
        <taxon>Sedentaria</taxon>
        <taxon>Scolecida</taxon>
        <taxon>Capitellidae</taxon>
        <taxon>Capitella</taxon>
    </lineage>
</organism>
<dbReference type="AlphaFoldDB" id="R7TAB4"/>
<accession>R7TAB4</accession>
<dbReference type="Proteomes" id="UP000014760">
    <property type="component" value="Unassembled WGS sequence"/>
</dbReference>
<dbReference type="GO" id="GO:0016627">
    <property type="term" value="F:oxidoreductase activity, acting on the CH-CH group of donors"/>
    <property type="evidence" value="ECO:0007669"/>
    <property type="project" value="InterPro"/>
</dbReference>
<dbReference type="InterPro" id="IPR036250">
    <property type="entry name" value="AcylCo_DH-like_C"/>
</dbReference>
<evidence type="ECO:0000313" key="5">
    <source>
        <dbReference type="EnsemblMetazoa" id="CapteP185274"/>
    </source>
</evidence>
<dbReference type="Gene3D" id="1.20.140.10">
    <property type="entry name" value="Butyryl-CoA Dehydrogenase, subunit A, domain 3"/>
    <property type="match status" value="1"/>
</dbReference>
<reference evidence="6" key="1">
    <citation type="submission" date="2012-12" db="EMBL/GenBank/DDBJ databases">
        <authorList>
            <person name="Hellsten U."/>
            <person name="Grimwood J."/>
            <person name="Chapman J.A."/>
            <person name="Shapiro H."/>
            <person name="Aerts A."/>
            <person name="Otillar R.P."/>
            <person name="Terry A.Y."/>
            <person name="Boore J.L."/>
            <person name="Simakov O."/>
            <person name="Marletaz F."/>
            <person name="Cho S.-J."/>
            <person name="Edsinger-Gonzales E."/>
            <person name="Havlak P."/>
            <person name="Kuo D.-H."/>
            <person name="Larsson T."/>
            <person name="Lv J."/>
            <person name="Arendt D."/>
            <person name="Savage R."/>
            <person name="Osoegawa K."/>
            <person name="de Jong P."/>
            <person name="Lindberg D.R."/>
            <person name="Seaver E.C."/>
            <person name="Weisblat D.A."/>
            <person name="Putnam N.H."/>
            <person name="Grigoriev I.V."/>
            <person name="Rokhsar D.S."/>
        </authorList>
    </citation>
    <scope>NUCLEOTIDE SEQUENCE</scope>
    <source>
        <strain evidence="6">I ESC-2004</strain>
    </source>
</reference>
<dbReference type="EMBL" id="KB311873">
    <property type="protein sequence ID" value="ELT88330.1"/>
    <property type="molecule type" value="Genomic_DNA"/>
</dbReference>
<gene>
    <name evidence="4" type="ORF">CAPTEDRAFT_185274</name>
</gene>
<protein>
    <recommendedName>
        <fullName evidence="7">Acyl-CoA dehydrogenase/oxidase C-terminal domain-containing protein</fullName>
    </recommendedName>
</protein>
<dbReference type="STRING" id="283909.R7TAB4"/>
<dbReference type="EMBL" id="AMQN01003462">
    <property type="status" value="NOT_ANNOTATED_CDS"/>
    <property type="molecule type" value="Genomic_DNA"/>
</dbReference>
<name>R7TAB4_CAPTE</name>
<evidence type="ECO:0000256" key="2">
    <source>
        <dbReference type="ARBA" id="ARBA00022630"/>
    </source>
</evidence>
<dbReference type="InterPro" id="IPR052547">
    <property type="entry name" value="Mito_Isobutyryl-CoADH"/>
</dbReference>
<evidence type="ECO:0008006" key="7">
    <source>
        <dbReference type="Google" id="ProtNLM"/>
    </source>
</evidence>
<evidence type="ECO:0000256" key="1">
    <source>
        <dbReference type="ARBA" id="ARBA00001974"/>
    </source>
</evidence>
<keyword evidence="2" id="KW-0285">Flavoprotein</keyword>
<dbReference type="PANTHER" id="PTHR43831:SF1">
    <property type="entry name" value="ISOBUTYRYL-COA DEHYDROGENASE, MITOCHONDRIAL"/>
    <property type="match status" value="1"/>
</dbReference>
<reference evidence="5" key="3">
    <citation type="submission" date="2015-06" db="UniProtKB">
        <authorList>
            <consortium name="EnsemblMetazoa"/>
        </authorList>
    </citation>
    <scope>IDENTIFICATION</scope>
</reference>
<comment type="cofactor">
    <cofactor evidence="1">
        <name>FAD</name>
        <dbReference type="ChEBI" id="CHEBI:57692"/>
    </cofactor>
</comment>
<keyword evidence="3" id="KW-0274">FAD</keyword>
<dbReference type="EnsemblMetazoa" id="CapteT185274">
    <property type="protein sequence ID" value="CapteP185274"/>
    <property type="gene ID" value="CapteG185274"/>
</dbReference>
<evidence type="ECO:0000256" key="3">
    <source>
        <dbReference type="ARBA" id="ARBA00022827"/>
    </source>
</evidence>
<dbReference type="SUPFAM" id="SSF47203">
    <property type="entry name" value="Acyl-CoA dehydrogenase C-terminal domain-like"/>
    <property type="match status" value="1"/>
</dbReference>
<dbReference type="InterPro" id="IPR046373">
    <property type="entry name" value="Acyl-CoA_Oxase/DH_mid-dom_sf"/>
</dbReference>
<keyword evidence="6" id="KW-1185">Reference proteome</keyword>
<proteinExistence type="predicted"/>
<evidence type="ECO:0000313" key="4">
    <source>
        <dbReference type="EMBL" id="ELT88330.1"/>
    </source>
</evidence>
<sequence length="314" mass="34205">MMSTGIIEGLIKTPEGALFLEALRFAKIKFGPFPIQNNLLREQLREAAVDSGAGCLYGSREAFGTNLSARQGCTVIECIARSHIPCDTDIFLVTAASSGSIGLPFSSCYVVEKGIDGLHFEAESEMLPGCMESRTFQLNLTNARVPLSQRISGTWPNKKVLAKALGMARLNQASVAVGAAQSGLDHSIKAGAESVRMAQKHASMATQLASARVFIRKTAHYIDTTFYNADAIFQAAMARELANDICIEVLEEVLKMHTSTGPALLTKQHLDLIFFRSDKEPIETIALTRRAVEQRLRVQSEIKGAEKRMDSIPS</sequence>
<dbReference type="HOGENOM" id="CLU_886367_0_0_1"/>
<dbReference type="PANTHER" id="PTHR43831">
    <property type="entry name" value="ISOBUTYRYL-COA DEHYDROGENASE"/>
    <property type="match status" value="1"/>
</dbReference>
<evidence type="ECO:0000313" key="6">
    <source>
        <dbReference type="Proteomes" id="UP000014760"/>
    </source>
</evidence>